<dbReference type="AlphaFoldDB" id="A0A0N5CJI4"/>
<organism evidence="3">
    <name type="scientific">Thelazia callipaeda</name>
    <name type="common">Oriental eyeworm</name>
    <name type="synonym">Parasitic nematode</name>
    <dbReference type="NCBI Taxonomy" id="103827"/>
    <lineage>
        <taxon>Eukaryota</taxon>
        <taxon>Metazoa</taxon>
        <taxon>Ecdysozoa</taxon>
        <taxon>Nematoda</taxon>
        <taxon>Chromadorea</taxon>
        <taxon>Rhabditida</taxon>
        <taxon>Spirurina</taxon>
        <taxon>Spiruromorpha</taxon>
        <taxon>Thelazioidea</taxon>
        <taxon>Thelaziidae</taxon>
        <taxon>Thelazia</taxon>
    </lineage>
</organism>
<keyword evidence="2" id="KW-1185">Reference proteome</keyword>
<name>A0A0N5CJI4_THECL</name>
<evidence type="ECO:0000313" key="2">
    <source>
        <dbReference type="Proteomes" id="UP000276776"/>
    </source>
</evidence>
<dbReference type="OMA" id="CDERIDW"/>
<reference evidence="3" key="1">
    <citation type="submission" date="2017-02" db="UniProtKB">
        <authorList>
            <consortium name="WormBaseParasite"/>
        </authorList>
    </citation>
    <scope>IDENTIFICATION</scope>
</reference>
<sequence length="207" mass="23560">MNRGSRLNFACSLHDIPPSPNCHAIVNRSSSKFSPRSGSLDTIPQVCENVIVDKEHLASICAHLCSQLKIIVDLLTDFAADVCDESESARSLLHELEEKVLPFLVKLEIEMAASEKLIRVNIDTARINETKVDWLLKFNKYELEMRDMLVILSGAIYEDLERVLSLRHRGCSGVTFKQESIACLRHMKNDTNRLHKQIKLEQMVPIY</sequence>
<evidence type="ECO:0000313" key="1">
    <source>
        <dbReference type="EMBL" id="VDM95062.1"/>
    </source>
</evidence>
<accession>A0A0N5CJI4</accession>
<dbReference type="STRING" id="103827.A0A0N5CJI4"/>
<dbReference type="EMBL" id="UYYF01000012">
    <property type="protein sequence ID" value="VDM95062.1"/>
    <property type="molecule type" value="Genomic_DNA"/>
</dbReference>
<evidence type="ECO:0000313" key="3">
    <source>
        <dbReference type="WBParaSite" id="TCLT_0000019101-mRNA-1"/>
    </source>
</evidence>
<protein>
    <submittedName>
        <fullName evidence="1 3">Uncharacterized protein</fullName>
    </submittedName>
</protein>
<gene>
    <name evidence="1" type="ORF">TCLT_LOCUS192</name>
</gene>
<proteinExistence type="predicted"/>
<reference evidence="1 2" key="2">
    <citation type="submission" date="2018-11" db="EMBL/GenBank/DDBJ databases">
        <authorList>
            <consortium name="Pathogen Informatics"/>
        </authorList>
    </citation>
    <scope>NUCLEOTIDE SEQUENCE [LARGE SCALE GENOMIC DNA]</scope>
</reference>
<dbReference type="OrthoDB" id="128536at2759"/>
<dbReference type="Proteomes" id="UP000276776">
    <property type="component" value="Unassembled WGS sequence"/>
</dbReference>
<dbReference type="WBParaSite" id="TCLT_0000019101-mRNA-1">
    <property type="protein sequence ID" value="TCLT_0000019101-mRNA-1"/>
    <property type="gene ID" value="TCLT_0000019101"/>
</dbReference>